<organism evidence="3 4">
    <name type="scientific">Rhizophagus irregularis</name>
    <dbReference type="NCBI Taxonomy" id="588596"/>
    <lineage>
        <taxon>Eukaryota</taxon>
        <taxon>Fungi</taxon>
        <taxon>Fungi incertae sedis</taxon>
        <taxon>Mucoromycota</taxon>
        <taxon>Glomeromycotina</taxon>
        <taxon>Glomeromycetes</taxon>
        <taxon>Glomerales</taxon>
        <taxon>Glomeraceae</taxon>
        <taxon>Rhizophagus</taxon>
    </lineage>
</organism>
<comment type="caution">
    <text evidence="3">The sequence shown here is derived from an EMBL/GenBank/DDBJ whole genome shotgun (WGS) entry which is preliminary data.</text>
</comment>
<evidence type="ECO:0000256" key="1">
    <source>
        <dbReference type="SAM" id="MobiDB-lite"/>
    </source>
</evidence>
<feature type="signal peptide" evidence="2">
    <location>
        <begin position="1"/>
        <end position="22"/>
    </location>
</feature>
<dbReference type="Proteomes" id="UP000232688">
    <property type="component" value="Unassembled WGS sequence"/>
</dbReference>
<reference evidence="3 4" key="2">
    <citation type="submission" date="2017-10" db="EMBL/GenBank/DDBJ databases">
        <title>Genome analyses suggest a sexual origin of heterokaryosis in a supposedly ancient asexual fungus.</title>
        <authorList>
            <person name="Corradi N."/>
            <person name="Sedzielewska K."/>
            <person name="Noel J."/>
            <person name="Charron P."/>
            <person name="Farinelli L."/>
            <person name="Marton T."/>
            <person name="Kruger M."/>
            <person name="Pelin A."/>
            <person name="Brachmann A."/>
            <person name="Corradi N."/>
        </authorList>
    </citation>
    <scope>NUCLEOTIDE SEQUENCE [LARGE SCALE GENOMIC DNA]</scope>
    <source>
        <strain evidence="3 4">A1</strain>
    </source>
</reference>
<proteinExistence type="predicted"/>
<dbReference type="VEuPathDB" id="FungiDB:RhiirA1_224223"/>
<gene>
    <name evidence="3" type="ORF">RhiirA1_224223</name>
</gene>
<feature type="region of interest" description="Disordered" evidence="1">
    <location>
        <begin position="26"/>
        <end position="130"/>
    </location>
</feature>
<dbReference type="AlphaFoldDB" id="A0A2N0RLK6"/>
<evidence type="ECO:0000256" key="2">
    <source>
        <dbReference type="SAM" id="SignalP"/>
    </source>
</evidence>
<feature type="compositionally biased region" description="Basic and acidic residues" evidence="1">
    <location>
        <begin position="59"/>
        <end position="112"/>
    </location>
</feature>
<reference evidence="3 4" key="1">
    <citation type="submission" date="2017-10" db="EMBL/GenBank/DDBJ databases">
        <title>Extensive intraspecific genome diversity in a model arbuscular mycorrhizal fungus.</title>
        <authorList>
            <person name="Chen E.C.H."/>
            <person name="Morin E."/>
            <person name="Baudet D."/>
            <person name="Noel J."/>
            <person name="Ndikumana S."/>
            <person name="Charron P."/>
            <person name="St-Onge C."/>
            <person name="Giorgi J."/>
            <person name="Grigoriev I.V."/>
            <person name="Roux C."/>
            <person name="Martin F.M."/>
            <person name="Corradi N."/>
        </authorList>
    </citation>
    <scope>NUCLEOTIDE SEQUENCE [LARGE SCALE GENOMIC DNA]</scope>
    <source>
        <strain evidence="3 4">A1</strain>
    </source>
</reference>
<accession>A0A2N0RLK6</accession>
<keyword evidence="2" id="KW-0732">Signal</keyword>
<feature type="chain" id="PRO_5014955526" description="Death-inducer obliterator 1" evidence="2">
    <location>
        <begin position="23"/>
        <end position="130"/>
    </location>
</feature>
<evidence type="ECO:0008006" key="5">
    <source>
        <dbReference type="Google" id="ProtNLM"/>
    </source>
</evidence>
<sequence>MKLSYTLILAINLALFATSSIATPIGNIENGVINKRGDKDKHKPKIPPPPPGKFPDSLKGGDFDGPKGPKGPKGKDFDGPKGPKGKDFDGPKGPKGEDFDGPKDPKGKDFDGPKVPVLRMDQNFPLKQDK</sequence>
<protein>
    <recommendedName>
        <fullName evidence="5">Death-inducer obliterator 1</fullName>
    </recommendedName>
</protein>
<name>A0A2N0RLK6_9GLOM</name>
<evidence type="ECO:0000313" key="4">
    <source>
        <dbReference type="Proteomes" id="UP000232688"/>
    </source>
</evidence>
<dbReference type="EMBL" id="LLXH01000659">
    <property type="protein sequence ID" value="PKC64183.1"/>
    <property type="molecule type" value="Genomic_DNA"/>
</dbReference>
<evidence type="ECO:0000313" key="3">
    <source>
        <dbReference type="EMBL" id="PKC64183.1"/>
    </source>
</evidence>